<keyword evidence="1" id="KW-0732">Signal</keyword>
<dbReference type="Proteomes" id="UP000450676">
    <property type="component" value="Unassembled WGS sequence"/>
</dbReference>
<evidence type="ECO:0000313" key="2">
    <source>
        <dbReference type="EMBL" id="MYN08027.1"/>
    </source>
</evidence>
<proteinExistence type="predicted"/>
<keyword evidence="3" id="KW-1185">Reference proteome</keyword>
<feature type="chain" id="PRO_5031484180" evidence="1">
    <location>
        <begin position="20"/>
        <end position="369"/>
    </location>
</feature>
<sequence length="369" mass="40215">MLAALALPGLGLGLPSAAAQTLPDTATLSVDYLHYKDEQPGLDRVSVRSPAVRLSLPVAGGWLLEAGAVSDHVSGATPRYHTAISGASRMDDLRHAADLRVTRYLANASVSAGAAWSNENDYRSRALSLGGTISSADHNTTGSLSFGVSNDTISPVNLLVTGERRHTVEWLASLEQVLTQRDIVKLDLTHAKGKGYYSDPYKYVDNRPRKRDVNSLLLRWNHALGDGSAMRTSYRYYMDSFGVRAHTLGAEYERALGGGWALTPSLRLSTQSAADFYFDPVYDKRFGPPFPPGYTFGSTAFTSADQRLSGFGAVTAGLQAAYSFGDGWRAQVKAEHYRQSTRWRRFGTGSPGLARMDAQIWQLGISKQW</sequence>
<reference evidence="2 3" key="1">
    <citation type="submission" date="2019-12" db="EMBL/GenBank/DDBJ databases">
        <title>Novel species isolated from a subtropical stream in China.</title>
        <authorList>
            <person name="Lu H."/>
        </authorList>
    </citation>
    <scope>NUCLEOTIDE SEQUENCE [LARGE SCALE GENOMIC DNA]</scope>
    <source>
        <strain evidence="2 3">FT127W</strain>
    </source>
</reference>
<dbReference type="InterPro" id="IPR021953">
    <property type="entry name" value="DUF3570"/>
</dbReference>
<evidence type="ECO:0000256" key="1">
    <source>
        <dbReference type="SAM" id="SignalP"/>
    </source>
</evidence>
<evidence type="ECO:0000313" key="3">
    <source>
        <dbReference type="Proteomes" id="UP000450676"/>
    </source>
</evidence>
<dbReference type="Pfam" id="PF12094">
    <property type="entry name" value="DUF3570"/>
    <property type="match status" value="2"/>
</dbReference>
<feature type="signal peptide" evidence="1">
    <location>
        <begin position="1"/>
        <end position="19"/>
    </location>
</feature>
<dbReference type="AlphaFoldDB" id="A0A7X4HCV8"/>
<name>A0A7X4HCV8_9BURK</name>
<accession>A0A7X4HCV8</accession>
<gene>
    <name evidence="2" type="ORF">GTP77_11855</name>
</gene>
<organism evidence="2 3">
    <name type="scientific">Pseudoduganella aquatica</name>
    <dbReference type="NCBI Taxonomy" id="2660641"/>
    <lineage>
        <taxon>Bacteria</taxon>
        <taxon>Pseudomonadati</taxon>
        <taxon>Pseudomonadota</taxon>
        <taxon>Betaproteobacteria</taxon>
        <taxon>Burkholderiales</taxon>
        <taxon>Oxalobacteraceae</taxon>
        <taxon>Telluria group</taxon>
        <taxon>Pseudoduganella</taxon>
    </lineage>
</organism>
<protein>
    <submittedName>
        <fullName evidence="2">DUF3570 domain-containing protein</fullName>
    </submittedName>
</protein>
<comment type="caution">
    <text evidence="2">The sequence shown here is derived from an EMBL/GenBank/DDBJ whole genome shotgun (WGS) entry which is preliminary data.</text>
</comment>
<dbReference type="EMBL" id="WWCU01000011">
    <property type="protein sequence ID" value="MYN08027.1"/>
    <property type="molecule type" value="Genomic_DNA"/>
</dbReference>